<name>A0ABS4JIT2_9BACL</name>
<gene>
    <name evidence="12" type="ORF">J2Z69_002632</name>
</gene>
<keyword evidence="5" id="KW-0732">Signal</keyword>
<accession>A0ABS4JIT2</accession>
<keyword evidence="4" id="KW-0479">Metal-binding</keyword>
<feature type="transmembrane region" description="Helical" evidence="9">
    <location>
        <begin position="299"/>
        <end position="327"/>
    </location>
</feature>
<feature type="transmembrane region" description="Helical" evidence="9">
    <location>
        <begin position="387"/>
        <end position="405"/>
    </location>
</feature>
<feature type="transmembrane region" description="Helical" evidence="9">
    <location>
        <begin position="239"/>
        <end position="258"/>
    </location>
</feature>
<dbReference type="Gene3D" id="2.60.40.1220">
    <property type="match status" value="1"/>
</dbReference>
<proteinExistence type="predicted"/>
<keyword evidence="7" id="KW-0186">Copper</keyword>
<comment type="subcellular location">
    <subcellularLocation>
        <location evidence="1">Cell membrane</location>
        <topology evidence="1">Multi-pass membrane protein</topology>
    </subcellularLocation>
</comment>
<dbReference type="Pfam" id="PF05425">
    <property type="entry name" value="CopD"/>
    <property type="match status" value="1"/>
</dbReference>
<evidence type="ECO:0000259" key="11">
    <source>
        <dbReference type="Pfam" id="PF05425"/>
    </source>
</evidence>
<evidence type="ECO:0000256" key="7">
    <source>
        <dbReference type="ARBA" id="ARBA00023008"/>
    </source>
</evidence>
<evidence type="ECO:0000256" key="8">
    <source>
        <dbReference type="ARBA" id="ARBA00023136"/>
    </source>
</evidence>
<reference evidence="12 13" key="1">
    <citation type="submission" date="2021-03" db="EMBL/GenBank/DDBJ databases">
        <title>Genomic Encyclopedia of Type Strains, Phase IV (KMG-IV): sequencing the most valuable type-strain genomes for metagenomic binning, comparative biology and taxonomic classification.</title>
        <authorList>
            <person name="Goeker M."/>
        </authorList>
    </citation>
    <scope>NUCLEOTIDE SEQUENCE [LARGE SCALE GENOMIC DNA]</scope>
    <source>
        <strain evidence="12 13">DSM 26806</strain>
    </source>
</reference>
<dbReference type="Proteomes" id="UP001519288">
    <property type="component" value="Unassembled WGS sequence"/>
</dbReference>
<feature type="transmembrane region" description="Helical" evidence="9">
    <location>
        <begin position="348"/>
        <end position="367"/>
    </location>
</feature>
<dbReference type="InterPro" id="IPR014755">
    <property type="entry name" value="Cu-Rt/internalin_Ig-like"/>
</dbReference>
<feature type="transmembrane region" description="Helical" evidence="9">
    <location>
        <begin position="417"/>
        <end position="435"/>
    </location>
</feature>
<evidence type="ECO:0000259" key="10">
    <source>
        <dbReference type="Pfam" id="PF04234"/>
    </source>
</evidence>
<dbReference type="PANTHER" id="PTHR34820:SF4">
    <property type="entry name" value="INNER MEMBRANE PROTEIN YEBZ"/>
    <property type="match status" value="1"/>
</dbReference>
<evidence type="ECO:0000256" key="4">
    <source>
        <dbReference type="ARBA" id="ARBA00022723"/>
    </source>
</evidence>
<feature type="transmembrane region" description="Helical" evidence="9">
    <location>
        <begin position="267"/>
        <end position="287"/>
    </location>
</feature>
<evidence type="ECO:0000256" key="5">
    <source>
        <dbReference type="ARBA" id="ARBA00022729"/>
    </source>
</evidence>
<dbReference type="RefSeq" id="WP_209863182.1">
    <property type="nucleotide sequence ID" value="NZ_JAGGLD010000004.1"/>
</dbReference>
<evidence type="ECO:0000256" key="3">
    <source>
        <dbReference type="ARBA" id="ARBA00022692"/>
    </source>
</evidence>
<protein>
    <submittedName>
        <fullName evidence="12">Copper transport protein</fullName>
    </submittedName>
</protein>
<evidence type="ECO:0000256" key="1">
    <source>
        <dbReference type="ARBA" id="ARBA00004651"/>
    </source>
</evidence>
<dbReference type="InterPro" id="IPR032694">
    <property type="entry name" value="CopC/D"/>
</dbReference>
<dbReference type="InterPro" id="IPR007348">
    <property type="entry name" value="CopC_dom"/>
</dbReference>
<organism evidence="12 13">
    <name type="scientific">Paenibacillus shirakamiensis</name>
    <dbReference type="NCBI Taxonomy" id="1265935"/>
    <lineage>
        <taxon>Bacteria</taxon>
        <taxon>Bacillati</taxon>
        <taxon>Bacillota</taxon>
        <taxon>Bacilli</taxon>
        <taxon>Bacillales</taxon>
        <taxon>Paenibacillaceae</taxon>
        <taxon>Paenibacillus</taxon>
    </lineage>
</organism>
<evidence type="ECO:0000256" key="2">
    <source>
        <dbReference type="ARBA" id="ARBA00022475"/>
    </source>
</evidence>
<dbReference type="SUPFAM" id="SSF81296">
    <property type="entry name" value="E set domains"/>
    <property type="match status" value="1"/>
</dbReference>
<feature type="transmembrane region" description="Helical" evidence="9">
    <location>
        <begin position="153"/>
        <end position="173"/>
    </location>
</feature>
<dbReference type="InterPro" id="IPR008457">
    <property type="entry name" value="Cu-R_CopD_dom"/>
</dbReference>
<dbReference type="Pfam" id="PF04234">
    <property type="entry name" value="CopC"/>
    <property type="match status" value="1"/>
</dbReference>
<keyword evidence="3 9" id="KW-0812">Transmembrane</keyword>
<keyword evidence="2" id="KW-1003">Cell membrane</keyword>
<dbReference type="PANTHER" id="PTHR34820">
    <property type="entry name" value="INNER MEMBRANE PROTEIN YEBZ"/>
    <property type="match status" value="1"/>
</dbReference>
<dbReference type="InterPro" id="IPR014756">
    <property type="entry name" value="Ig_E-set"/>
</dbReference>
<keyword evidence="13" id="KW-1185">Reference proteome</keyword>
<comment type="caution">
    <text evidence="12">The sequence shown here is derived from an EMBL/GenBank/DDBJ whole genome shotgun (WGS) entry which is preliminary data.</text>
</comment>
<feature type="domain" description="CopC" evidence="10">
    <location>
        <begin position="29"/>
        <end position="123"/>
    </location>
</feature>
<keyword evidence="6 9" id="KW-1133">Transmembrane helix</keyword>
<feature type="domain" description="Copper resistance protein D" evidence="11">
    <location>
        <begin position="343"/>
        <end position="435"/>
    </location>
</feature>
<evidence type="ECO:0000256" key="6">
    <source>
        <dbReference type="ARBA" id="ARBA00022989"/>
    </source>
</evidence>
<sequence>MLFAKHRNGIIFILLGIVLILCPGLASAHANIVTSNPTPNQTLTTAPKEISIVFNEAVENVFHSIEMTSATGKKITLGPSTIDTNNPARLTAKLSQTLPDDIYTINWRVVSADGHPITGVIPFIMGTGGSTQTPTAVDEGTALPGWDQTLIRWMQYIGLSLYAGILLFHLYLLPKAQRKASYASRRTQWLLIISLILAAIGILLSLPLQAKHDAAVSWSEVFSSGVIGESLRFTTFGSIWWTEALLFLVLAGLTCGLFPKINTGEKTIYAGFALVTVIGLFVAKSFMGHAASADIEGLAVFSGFVHLAAASLWLGALLALAFLLPFIAKIQPEGDARKQFYFATIQRFSLVGTICVILLVGSGLYGIKIYTPSLGSLFTSLYGQVLLAKIALFLIMFGFAISGFLRGRKSQRELGKGVWIEFVVGIVVLILAAVLTNLPTALSHPGPAHIVDKTRTGYTVTLDISPNIMGKNEFKVSVEDPNGKPVKDVEQVTLNLSSQEMAMGTLEVKIPGTASPLQTEDLITMAGKWEIQYHILLKSLDSLNGSVNFNAGTP</sequence>
<evidence type="ECO:0000313" key="13">
    <source>
        <dbReference type="Proteomes" id="UP001519288"/>
    </source>
</evidence>
<feature type="transmembrane region" description="Helical" evidence="9">
    <location>
        <begin position="189"/>
        <end position="208"/>
    </location>
</feature>
<evidence type="ECO:0000256" key="9">
    <source>
        <dbReference type="SAM" id="Phobius"/>
    </source>
</evidence>
<evidence type="ECO:0000313" key="12">
    <source>
        <dbReference type="EMBL" id="MBP2001587.1"/>
    </source>
</evidence>
<dbReference type="EMBL" id="JAGGLD010000004">
    <property type="protein sequence ID" value="MBP2001587.1"/>
    <property type="molecule type" value="Genomic_DNA"/>
</dbReference>
<keyword evidence="8 9" id="KW-0472">Membrane</keyword>